<dbReference type="Proteomes" id="UP001195769">
    <property type="component" value="Unassembled WGS sequence"/>
</dbReference>
<dbReference type="InterPro" id="IPR001841">
    <property type="entry name" value="Znf_RING"/>
</dbReference>
<feature type="region of interest" description="Disordered" evidence="6">
    <location>
        <begin position="304"/>
        <end position="361"/>
    </location>
</feature>
<dbReference type="InterPro" id="IPR018957">
    <property type="entry name" value="Znf_C3HC4_RING-type"/>
</dbReference>
<dbReference type="SMART" id="SM00184">
    <property type="entry name" value="RING"/>
    <property type="match status" value="1"/>
</dbReference>
<feature type="domain" description="RING-type" evidence="7">
    <location>
        <begin position="9"/>
        <end position="52"/>
    </location>
</feature>
<name>A0AAD4EN55_9AGAM</name>
<organism evidence="8 9">
    <name type="scientific">Suillus fuscotomentosus</name>
    <dbReference type="NCBI Taxonomy" id="1912939"/>
    <lineage>
        <taxon>Eukaryota</taxon>
        <taxon>Fungi</taxon>
        <taxon>Dikarya</taxon>
        <taxon>Basidiomycota</taxon>
        <taxon>Agaricomycotina</taxon>
        <taxon>Agaricomycetes</taxon>
        <taxon>Agaricomycetidae</taxon>
        <taxon>Boletales</taxon>
        <taxon>Suillineae</taxon>
        <taxon>Suillaceae</taxon>
        <taxon>Suillus</taxon>
    </lineage>
</organism>
<gene>
    <name evidence="8" type="ORF">F5891DRAFT_1273658</name>
</gene>
<reference evidence="8" key="1">
    <citation type="journal article" date="2020" name="New Phytol.">
        <title>Comparative genomics reveals dynamic genome evolution in host specialist ectomycorrhizal fungi.</title>
        <authorList>
            <person name="Lofgren L.A."/>
            <person name="Nguyen N.H."/>
            <person name="Vilgalys R."/>
            <person name="Ruytinx J."/>
            <person name="Liao H.L."/>
            <person name="Branco S."/>
            <person name="Kuo A."/>
            <person name="LaButti K."/>
            <person name="Lipzen A."/>
            <person name="Andreopoulos W."/>
            <person name="Pangilinan J."/>
            <person name="Riley R."/>
            <person name="Hundley H."/>
            <person name="Na H."/>
            <person name="Barry K."/>
            <person name="Grigoriev I.V."/>
            <person name="Stajich J.E."/>
            <person name="Kennedy P.G."/>
        </authorList>
    </citation>
    <scope>NUCLEOTIDE SEQUENCE</scope>
    <source>
        <strain evidence="8">FC203</strain>
    </source>
</reference>
<feature type="region of interest" description="Disordered" evidence="6">
    <location>
        <begin position="408"/>
        <end position="457"/>
    </location>
</feature>
<accession>A0AAD4EN55</accession>
<evidence type="ECO:0000256" key="3">
    <source>
        <dbReference type="ARBA" id="ARBA00022833"/>
    </source>
</evidence>
<dbReference type="SUPFAM" id="SSF57997">
    <property type="entry name" value="Tropomyosin"/>
    <property type="match status" value="1"/>
</dbReference>
<evidence type="ECO:0000256" key="4">
    <source>
        <dbReference type="PROSITE-ProRule" id="PRU00175"/>
    </source>
</evidence>
<keyword evidence="5" id="KW-0175">Coiled coil</keyword>
<keyword evidence="9" id="KW-1185">Reference proteome</keyword>
<evidence type="ECO:0000313" key="8">
    <source>
        <dbReference type="EMBL" id="KAG1907968.1"/>
    </source>
</evidence>
<dbReference type="PROSITE" id="PS00518">
    <property type="entry name" value="ZF_RING_1"/>
    <property type="match status" value="1"/>
</dbReference>
<evidence type="ECO:0000256" key="1">
    <source>
        <dbReference type="ARBA" id="ARBA00022723"/>
    </source>
</evidence>
<proteinExistence type="predicted"/>
<evidence type="ECO:0000256" key="2">
    <source>
        <dbReference type="ARBA" id="ARBA00022771"/>
    </source>
</evidence>
<dbReference type="GO" id="GO:0008270">
    <property type="term" value="F:zinc ion binding"/>
    <property type="evidence" value="ECO:0007669"/>
    <property type="project" value="UniProtKB-KW"/>
</dbReference>
<comment type="caution">
    <text evidence="8">The sequence shown here is derived from an EMBL/GenBank/DDBJ whole genome shotgun (WGS) entry which is preliminary data.</text>
</comment>
<dbReference type="InterPro" id="IPR017907">
    <property type="entry name" value="Znf_RING_CS"/>
</dbReference>
<dbReference type="Gene3D" id="3.30.40.10">
    <property type="entry name" value="Zinc/RING finger domain, C3HC4 (zinc finger)"/>
    <property type="match status" value="1"/>
</dbReference>
<keyword evidence="2 4" id="KW-0863">Zinc-finger</keyword>
<protein>
    <recommendedName>
        <fullName evidence="7">RING-type domain-containing protein</fullName>
    </recommendedName>
</protein>
<evidence type="ECO:0000256" key="5">
    <source>
        <dbReference type="SAM" id="Coils"/>
    </source>
</evidence>
<keyword evidence="3" id="KW-0862">Zinc</keyword>
<dbReference type="Pfam" id="PF00097">
    <property type="entry name" value="zf-C3HC4"/>
    <property type="match status" value="1"/>
</dbReference>
<evidence type="ECO:0000259" key="7">
    <source>
        <dbReference type="PROSITE" id="PS50089"/>
    </source>
</evidence>
<dbReference type="Gene3D" id="1.10.287.1490">
    <property type="match status" value="1"/>
</dbReference>
<dbReference type="EMBL" id="JABBWK010000002">
    <property type="protein sequence ID" value="KAG1907968.1"/>
    <property type="molecule type" value="Genomic_DNA"/>
</dbReference>
<dbReference type="GeneID" id="64664446"/>
<dbReference type="PROSITE" id="PS50089">
    <property type="entry name" value="ZF_RING_2"/>
    <property type="match status" value="1"/>
</dbReference>
<dbReference type="AlphaFoldDB" id="A0AAD4EN55"/>
<keyword evidence="1" id="KW-0479">Metal-binding</keyword>
<dbReference type="InterPro" id="IPR013083">
    <property type="entry name" value="Znf_RING/FYVE/PHD"/>
</dbReference>
<evidence type="ECO:0000256" key="6">
    <source>
        <dbReference type="SAM" id="MobiDB-lite"/>
    </source>
</evidence>
<feature type="coiled-coil region" evidence="5">
    <location>
        <begin position="106"/>
        <end position="262"/>
    </location>
</feature>
<feature type="compositionally biased region" description="Basic and acidic residues" evidence="6">
    <location>
        <begin position="336"/>
        <end position="354"/>
    </location>
</feature>
<dbReference type="RefSeq" id="XP_041233543.1">
    <property type="nucleotide sequence ID" value="XM_041370148.1"/>
</dbReference>
<evidence type="ECO:0000313" key="9">
    <source>
        <dbReference type="Proteomes" id="UP001195769"/>
    </source>
</evidence>
<feature type="compositionally biased region" description="Basic and acidic residues" evidence="6">
    <location>
        <begin position="418"/>
        <end position="427"/>
    </location>
</feature>
<dbReference type="SUPFAM" id="SSF57850">
    <property type="entry name" value="RING/U-box"/>
    <property type="match status" value="1"/>
</dbReference>
<sequence length="478" mass="54770">MPDELVVECSIHLDGVPLKDMRTFKCGHGFCNTCIENLFQAGPPPFKCPTCRKRIQRKDALQIFLNPHQSLTQPGTQSPRRDSGVDIHFTLSDDPDSTIEHVSSLRKKTRENAAELQRLNKRLEQLRRNLLSANKERDELDDQHQELQREHDLLQAQHADLKSTCTTHENERRKVERSIAVLQKKCAVAESTEQTWRENCKTAQRDARNARKEKEELGEGLKELAERAREFEHRAHRNKVAYDKYKGKYEALKEENARLQKIQQTVEIPEEQSLLVVDRNAPDRLERAVDEDWLDDVCEVRGDNLDDIDSDYGNESSKENEDEGPSRGATWLRGRRATESVDDRERSLPEDRPYRPYGRLRSPIHYTSDWNLKRDSAGQKAAKTNKRKNEGDAIMGARPSKVVKISLQPTRPTKGKGRVTEGRDDTRLLPSPMQMPGSPLRKAPASKSKTDFPIKLDPMGRLMGTAVLGSRRKFDKNS</sequence>